<dbReference type="Pfam" id="PF00581">
    <property type="entry name" value="Rhodanese"/>
    <property type="match status" value="2"/>
</dbReference>
<reference evidence="3 4" key="1">
    <citation type="journal article" date="2020" name="Microorganisms">
        <title>Osmotic Adaptation and Compatible Solute Biosynthesis of Phototrophic Bacteria as Revealed from Genome Analyses.</title>
        <authorList>
            <person name="Imhoff J.F."/>
            <person name="Rahn T."/>
            <person name="Kunzel S."/>
            <person name="Keller A."/>
            <person name="Neulinger S.C."/>
        </authorList>
    </citation>
    <scope>NUCLEOTIDE SEQUENCE [LARGE SCALE GENOMIC DNA]</scope>
    <source>
        <strain evidence="3 4">DSM 6210</strain>
    </source>
</reference>
<protein>
    <submittedName>
        <fullName evidence="3">MBL fold metallo-hydrolase</fullName>
    </submittedName>
</protein>
<feature type="domain" description="Rhodanese" evidence="2">
    <location>
        <begin position="270"/>
        <end position="360"/>
    </location>
</feature>
<keyword evidence="1" id="KW-0479">Metal-binding</keyword>
<gene>
    <name evidence="3" type="ORF">CKO31_00870</name>
</gene>
<evidence type="ECO:0000313" key="4">
    <source>
        <dbReference type="Proteomes" id="UP000748752"/>
    </source>
</evidence>
<dbReference type="CDD" id="cd07724">
    <property type="entry name" value="POD-like_MBL-fold"/>
    <property type="match status" value="1"/>
</dbReference>
<dbReference type="Gene3D" id="3.40.250.10">
    <property type="entry name" value="Rhodanese-like domain"/>
    <property type="match status" value="2"/>
</dbReference>
<evidence type="ECO:0000313" key="3">
    <source>
        <dbReference type="EMBL" id="MBK1629307.1"/>
    </source>
</evidence>
<dbReference type="SMART" id="SM00450">
    <property type="entry name" value="RHOD"/>
    <property type="match status" value="2"/>
</dbReference>
<evidence type="ECO:0000259" key="2">
    <source>
        <dbReference type="PROSITE" id="PS50206"/>
    </source>
</evidence>
<dbReference type="PANTHER" id="PTHR43084:SF1">
    <property type="entry name" value="PERSULFIDE DIOXYGENASE ETHE1, MITOCHONDRIAL"/>
    <property type="match status" value="1"/>
</dbReference>
<dbReference type="SUPFAM" id="SSF52821">
    <property type="entry name" value="Rhodanese/Cell cycle control phosphatase"/>
    <property type="match status" value="2"/>
</dbReference>
<dbReference type="EMBL" id="NRRV01000001">
    <property type="protein sequence ID" value="MBK1629307.1"/>
    <property type="molecule type" value="Genomic_DNA"/>
</dbReference>
<dbReference type="SUPFAM" id="SSF56281">
    <property type="entry name" value="Metallo-hydrolase/oxidoreductase"/>
    <property type="match status" value="1"/>
</dbReference>
<comment type="caution">
    <text evidence="3">The sequence shown here is derived from an EMBL/GenBank/DDBJ whole genome shotgun (WGS) entry which is preliminary data.</text>
</comment>
<dbReference type="PANTHER" id="PTHR43084">
    <property type="entry name" value="PERSULFIDE DIOXYGENASE ETHE1"/>
    <property type="match status" value="1"/>
</dbReference>
<evidence type="ECO:0000256" key="1">
    <source>
        <dbReference type="ARBA" id="ARBA00022723"/>
    </source>
</evidence>
<organism evidence="3 4">
    <name type="scientific">Thiohalocapsa halophila</name>
    <dbReference type="NCBI Taxonomy" id="69359"/>
    <lineage>
        <taxon>Bacteria</taxon>
        <taxon>Pseudomonadati</taxon>
        <taxon>Pseudomonadota</taxon>
        <taxon>Gammaproteobacteria</taxon>
        <taxon>Chromatiales</taxon>
        <taxon>Chromatiaceae</taxon>
        <taxon>Thiohalocapsa</taxon>
    </lineage>
</organism>
<accession>A0ABS1CBV4</accession>
<dbReference type="Proteomes" id="UP000748752">
    <property type="component" value="Unassembled WGS sequence"/>
</dbReference>
<dbReference type="InterPro" id="IPR051682">
    <property type="entry name" value="Mito_Persulfide_Diox"/>
</dbReference>
<feature type="domain" description="Rhodanese" evidence="2">
    <location>
        <begin position="375"/>
        <end position="467"/>
    </location>
</feature>
<dbReference type="InterPro" id="IPR001763">
    <property type="entry name" value="Rhodanese-like_dom"/>
</dbReference>
<name>A0ABS1CBV4_9GAMM</name>
<dbReference type="RefSeq" id="WP_200233105.1">
    <property type="nucleotide sequence ID" value="NZ_NRRV01000001.1"/>
</dbReference>
<dbReference type="InterPro" id="IPR044528">
    <property type="entry name" value="POD-like_MBL-fold"/>
</dbReference>
<sequence>MIFKQFYLESLGHASYLVGSEDTGEALVLDVRRDVETYFAEARSQGLRIRYACDTHQHNDYLSGICELPARTDVQLLAGARAELGYPVRAMDDGEQLDMGEVRFELLHTPGHTPEHVSLLVTDRSRGEEPAILFSGGALLVGDLARPDLLGGEAEARRGAEAFCDTLQRKILPLPDFVEVYPTHVAGSLCGGHIGSRLSTTIGYERRMNAMLSNLASKDEFVGHCMDLTDLPAVPPYWPRMRRLNSEGPPLLGVLADPPPLDLDAFERAREEGAVVLDCRAPEAFAAHIPGAINVGIGSSFATWAGSVLPYDQDLVLVLDRAEDLWEVCWQLLRIGYPLPKGWLGGGMLAWRTAGKPIEVLPQWTVHELRRALDRRDDLMVLDVRQPAEWSAGHIPGAVHLTGAELTRRADELLAGGGRERPIAVICGSGFRSSVAASVLKSHGHPDVAHVLGGMTGWQAEGFPTTAPDDG</sequence>
<dbReference type="InterPro" id="IPR036866">
    <property type="entry name" value="RibonucZ/Hydroxyglut_hydro"/>
</dbReference>
<proteinExistence type="predicted"/>
<dbReference type="InterPro" id="IPR001279">
    <property type="entry name" value="Metallo-B-lactamas"/>
</dbReference>
<dbReference type="SMART" id="SM00849">
    <property type="entry name" value="Lactamase_B"/>
    <property type="match status" value="1"/>
</dbReference>
<dbReference type="Gene3D" id="3.60.15.10">
    <property type="entry name" value="Ribonuclease Z/Hydroxyacylglutathione hydrolase-like"/>
    <property type="match status" value="1"/>
</dbReference>
<dbReference type="PROSITE" id="PS50206">
    <property type="entry name" value="RHODANESE_3"/>
    <property type="match status" value="2"/>
</dbReference>
<keyword evidence="4" id="KW-1185">Reference proteome</keyword>
<dbReference type="InterPro" id="IPR036873">
    <property type="entry name" value="Rhodanese-like_dom_sf"/>
</dbReference>
<dbReference type="CDD" id="cd00158">
    <property type="entry name" value="RHOD"/>
    <property type="match status" value="2"/>
</dbReference>